<organism evidence="1">
    <name type="scientific">Arundo donax</name>
    <name type="common">Giant reed</name>
    <name type="synonym">Donax arundinaceus</name>
    <dbReference type="NCBI Taxonomy" id="35708"/>
    <lineage>
        <taxon>Eukaryota</taxon>
        <taxon>Viridiplantae</taxon>
        <taxon>Streptophyta</taxon>
        <taxon>Embryophyta</taxon>
        <taxon>Tracheophyta</taxon>
        <taxon>Spermatophyta</taxon>
        <taxon>Magnoliopsida</taxon>
        <taxon>Liliopsida</taxon>
        <taxon>Poales</taxon>
        <taxon>Poaceae</taxon>
        <taxon>PACMAD clade</taxon>
        <taxon>Arundinoideae</taxon>
        <taxon>Arundineae</taxon>
        <taxon>Arundo</taxon>
    </lineage>
</organism>
<reference evidence="1" key="2">
    <citation type="journal article" date="2015" name="Data Brief">
        <title>Shoot transcriptome of the giant reed, Arundo donax.</title>
        <authorList>
            <person name="Barrero R.A."/>
            <person name="Guerrero F.D."/>
            <person name="Moolhuijzen P."/>
            <person name="Goolsby J.A."/>
            <person name="Tidwell J."/>
            <person name="Bellgard S.E."/>
            <person name="Bellgard M.I."/>
        </authorList>
    </citation>
    <scope>NUCLEOTIDE SEQUENCE</scope>
    <source>
        <tissue evidence="1">Shoot tissue taken approximately 20 cm above the soil surface</tissue>
    </source>
</reference>
<sequence length="33" mass="3676">MPEGIEPDSSFHEESRDSSSFKLPILSGIVLDR</sequence>
<accession>A0A0A9F797</accession>
<reference evidence="1" key="1">
    <citation type="submission" date="2014-09" db="EMBL/GenBank/DDBJ databases">
        <authorList>
            <person name="Magalhaes I.L.F."/>
            <person name="Oliveira U."/>
            <person name="Santos F.R."/>
            <person name="Vidigal T.H.D.A."/>
            <person name="Brescovit A.D."/>
            <person name="Santos A.J."/>
        </authorList>
    </citation>
    <scope>NUCLEOTIDE SEQUENCE</scope>
    <source>
        <tissue evidence="1">Shoot tissue taken approximately 20 cm above the soil surface</tissue>
    </source>
</reference>
<proteinExistence type="predicted"/>
<evidence type="ECO:0000313" key="1">
    <source>
        <dbReference type="EMBL" id="JAE06021.1"/>
    </source>
</evidence>
<dbReference type="EMBL" id="GBRH01191875">
    <property type="protein sequence ID" value="JAE06021.1"/>
    <property type="molecule type" value="Transcribed_RNA"/>
</dbReference>
<name>A0A0A9F797_ARUDO</name>
<protein>
    <submittedName>
        <fullName evidence="1">Uncharacterized protein</fullName>
    </submittedName>
</protein>
<dbReference type="AlphaFoldDB" id="A0A0A9F797"/>